<accession>A0A5B0E8K3</accession>
<evidence type="ECO:0000313" key="1">
    <source>
        <dbReference type="EMBL" id="KAA0974181.1"/>
    </source>
</evidence>
<comment type="caution">
    <text evidence="1">The sequence shown here is derived from an EMBL/GenBank/DDBJ whole genome shotgun (WGS) entry which is preliminary data.</text>
</comment>
<dbReference type="CDD" id="cd09176">
    <property type="entry name" value="PLDc_unchar6"/>
    <property type="match status" value="1"/>
</dbReference>
<reference evidence="1 2" key="1">
    <citation type="submission" date="2019-07" db="EMBL/GenBank/DDBJ databases">
        <title>Analysis of the biochemical properties, biological activity and biotechnological potential of siderophores and biosurfactants produced by Antarctic psychrotolerant bacteria.</title>
        <authorList>
            <person name="Styczynski M."/>
            <person name="Krucon T."/>
            <person name="Decewicz P."/>
            <person name="Dziewit L."/>
        </authorList>
    </citation>
    <scope>NUCLEOTIDE SEQUENCE [LARGE SCALE GENOMIC DNA]</scope>
    <source>
        <strain evidence="1 2">ANT_H27</strain>
    </source>
</reference>
<dbReference type="Gene3D" id="3.30.870.10">
    <property type="entry name" value="Endonuclease Chain A"/>
    <property type="match status" value="1"/>
</dbReference>
<protein>
    <recommendedName>
        <fullName evidence="3">PLD phosphodiesterase domain-containing protein</fullName>
    </recommendedName>
</protein>
<dbReference type="SUPFAM" id="SSF56024">
    <property type="entry name" value="Phospholipase D/nuclease"/>
    <property type="match status" value="1"/>
</dbReference>
<dbReference type="OrthoDB" id="369674at2"/>
<dbReference type="RefSeq" id="WP_149620535.1">
    <property type="nucleotide sequence ID" value="NZ_JBITUG010000001.1"/>
</dbReference>
<gene>
    <name evidence="1" type="ORF">FQ154_16215</name>
</gene>
<evidence type="ECO:0008006" key="3">
    <source>
        <dbReference type="Google" id="ProtNLM"/>
    </source>
</evidence>
<proteinExistence type="predicted"/>
<name>A0A5B0E8K3_9MICC</name>
<sequence>MLNANERESLSEQLRPPHGYRLKQAVGTTFTLDMVSALAIPLSFIKGSGEDPENSVAVINAVRKVSDRIDIFSQAGLMRVPHQANDLLTVLEPMLHQVLPPKRGALFHPKIWLVEYESGEHLVYRFLCSSRNLTPDASWDLLVRLDGRMPDPEEAPTDPIDNGPLARFVTALPGMAIHDLNPDRQTRISSLAQRVVAAKWELPPDIRTLAFRVFGTGEVVPADSLATLLGRSEHAVGLNGHSDNRRSFGPTKLLLSPFVDDATVTALSDKLTQRVDVFGRGEELDKLSPKTLNDPKITFHAFNEIGIEDEEEPDTSDEIDDLRGLHAKAVFTDFDRTTHVLLGSANATQAAFHRNVEFCVEMTGPKTMIGIDQIRASLESLRFLPYDGHGGVEVTEESAVEFRLQNALIQAASHKFLLDASRTLGRDDYEICIEHFYSPSSGFKAKLGLLTLPHQLTAIGSTATTQRHFFSNLPLESVTPFVLIQLTDVESGISRSTVVQGLLRTDAEGRIDKIIANQLNSPEKLRAFLLLFLTPEDSSPQSSLGGPLGRVGVSLAEGGMGFSGLFEAIAAATADPGAAKLFADVEPVLKQLYAMTDEDSDLAEIRILWEAAVAAVKGP</sequence>
<evidence type="ECO:0000313" key="2">
    <source>
        <dbReference type="Proteomes" id="UP000323856"/>
    </source>
</evidence>
<dbReference type="EMBL" id="VOBL01000020">
    <property type="protein sequence ID" value="KAA0974181.1"/>
    <property type="molecule type" value="Genomic_DNA"/>
</dbReference>
<dbReference type="Proteomes" id="UP000323856">
    <property type="component" value="Unassembled WGS sequence"/>
</dbReference>
<dbReference type="AlphaFoldDB" id="A0A5B0E8K3"/>
<organism evidence="1 2">
    <name type="scientific">Paeniglutamicibacter gangotriensis</name>
    <dbReference type="NCBI Taxonomy" id="254787"/>
    <lineage>
        <taxon>Bacteria</taxon>
        <taxon>Bacillati</taxon>
        <taxon>Actinomycetota</taxon>
        <taxon>Actinomycetes</taxon>
        <taxon>Micrococcales</taxon>
        <taxon>Micrococcaceae</taxon>
        <taxon>Paeniglutamicibacter</taxon>
    </lineage>
</organism>
<dbReference type="InterPro" id="IPR059166">
    <property type="entry name" value="PLD-like_cat"/>
</dbReference>